<proteinExistence type="predicted"/>
<dbReference type="PANTHER" id="PTHR13030">
    <property type="entry name" value="NUDIX HYDROLASE"/>
    <property type="match status" value="1"/>
</dbReference>
<feature type="region of interest" description="Disordered" evidence="1">
    <location>
        <begin position="389"/>
        <end position="431"/>
    </location>
</feature>
<sequence length="431" mass="49119">MLIIFTFLAEFYGPYKPVKVVGLHLLRGYLPACDWIKPDDEDVKKYAKLWHTDNKEDLIIHHDIGNDEKRIIDRCSFYGKYELGEHGHPINPIARTGFIKRGELYQWGPSKGVGAILYTINEYKEFMFLGVLNGRYERPEDRRITTPGGYVNPREEFEDAAKRELIEEGLANKKIGGEKEKAEYEKHLKELMGDGEVVIFGYHDAKQTNTDNSWSESVTYAFRIDHKDLNKFEAAEGDDAIKAMWMTIKVDEDSAEVKSLMEKAMNDGSEFLYLLDTKITNMFSIEEKMDFVLKTFKVCRIEHVADGKSEGTEEIVIEETGESSSSKAETSKKVPVPICLKMNDKKTMNMEGVARLFLVKLYGEMPFLEFLEKQKSNQGTYVVKREKVPTAITGKKRLHGEASDTHHGHGKGKKSSRPPSKKRSGSPTKGH</sequence>
<evidence type="ECO:0000313" key="3">
    <source>
        <dbReference type="EMBL" id="CAD2187502.1"/>
    </source>
</evidence>
<accession>A0A6V7WKI6</accession>
<dbReference type="Proteomes" id="UP000580250">
    <property type="component" value="Unassembled WGS sequence"/>
</dbReference>
<dbReference type="InterPro" id="IPR000086">
    <property type="entry name" value="NUDIX_hydrolase_dom"/>
</dbReference>
<dbReference type="Pfam" id="PF25969">
    <property type="entry name" value="NUDT9_N"/>
    <property type="match status" value="1"/>
</dbReference>
<feature type="compositionally biased region" description="Basic residues" evidence="1">
    <location>
        <begin position="408"/>
        <end position="431"/>
    </location>
</feature>
<protein>
    <recommendedName>
        <fullName evidence="2">Nudix hydrolase domain-containing protein</fullName>
    </recommendedName>
</protein>
<dbReference type="EMBL" id="CAJEWN010000641">
    <property type="protein sequence ID" value="CAD2187502.1"/>
    <property type="molecule type" value="Genomic_DNA"/>
</dbReference>
<evidence type="ECO:0000313" key="4">
    <source>
        <dbReference type="Proteomes" id="UP000580250"/>
    </source>
</evidence>
<dbReference type="Pfam" id="PF00293">
    <property type="entry name" value="NUDIX"/>
    <property type="match status" value="1"/>
</dbReference>
<dbReference type="SUPFAM" id="SSF55811">
    <property type="entry name" value="Nudix"/>
    <property type="match status" value="1"/>
</dbReference>
<dbReference type="InterPro" id="IPR015797">
    <property type="entry name" value="NUDIX_hydrolase-like_dom_sf"/>
</dbReference>
<dbReference type="AlphaFoldDB" id="A0A6V7WKI6"/>
<reference evidence="3 4" key="1">
    <citation type="submission" date="2020-08" db="EMBL/GenBank/DDBJ databases">
        <authorList>
            <person name="Koutsovoulos G."/>
            <person name="Danchin GJ E."/>
        </authorList>
    </citation>
    <scope>NUCLEOTIDE SEQUENCE [LARGE SCALE GENOMIC DNA]</scope>
</reference>
<gene>
    <name evidence="3" type="ORF">MENT_LOCUS40092</name>
</gene>
<dbReference type="OrthoDB" id="10056930at2759"/>
<dbReference type="GO" id="GO:0047631">
    <property type="term" value="F:ADP-ribose diphosphatase activity"/>
    <property type="evidence" value="ECO:0007669"/>
    <property type="project" value="InterPro"/>
</dbReference>
<evidence type="ECO:0000259" key="2">
    <source>
        <dbReference type="Pfam" id="PF00293"/>
    </source>
</evidence>
<dbReference type="Gene3D" id="3.90.79.10">
    <property type="entry name" value="Nucleoside Triphosphate Pyrophosphohydrolase"/>
    <property type="match status" value="1"/>
</dbReference>
<name>A0A6V7WKI6_MELEN</name>
<feature type="domain" description="Nudix hydrolase" evidence="2">
    <location>
        <begin position="135"/>
        <end position="229"/>
    </location>
</feature>
<dbReference type="InterPro" id="IPR039989">
    <property type="entry name" value="NUDT9"/>
</dbReference>
<evidence type="ECO:0000256" key="1">
    <source>
        <dbReference type="SAM" id="MobiDB-lite"/>
    </source>
</evidence>
<comment type="caution">
    <text evidence="3">The sequence shown here is derived from an EMBL/GenBank/DDBJ whole genome shotgun (WGS) entry which is preliminary data.</text>
</comment>
<organism evidence="3 4">
    <name type="scientific">Meloidogyne enterolobii</name>
    <name type="common">Root-knot nematode worm</name>
    <name type="synonym">Meloidogyne mayaguensis</name>
    <dbReference type="NCBI Taxonomy" id="390850"/>
    <lineage>
        <taxon>Eukaryota</taxon>
        <taxon>Metazoa</taxon>
        <taxon>Ecdysozoa</taxon>
        <taxon>Nematoda</taxon>
        <taxon>Chromadorea</taxon>
        <taxon>Rhabditida</taxon>
        <taxon>Tylenchina</taxon>
        <taxon>Tylenchomorpha</taxon>
        <taxon>Tylenchoidea</taxon>
        <taxon>Meloidogynidae</taxon>
        <taxon>Meloidogyninae</taxon>
        <taxon>Meloidogyne</taxon>
    </lineage>
</organism>
<dbReference type="PANTHER" id="PTHR13030:SF8">
    <property type="entry name" value="ADP-RIBOSE PYROPHOSPHATASE, MITOCHONDRIAL"/>
    <property type="match status" value="1"/>
</dbReference>